<evidence type="ECO:0000313" key="2">
    <source>
        <dbReference type="Proteomes" id="UP001449582"/>
    </source>
</evidence>
<keyword evidence="2" id="KW-1185">Reference proteome</keyword>
<reference evidence="1" key="1">
    <citation type="submission" date="2024-02" db="EMBL/GenBank/DDBJ databases">
        <title>Draft genome sequence of new strains in genus Ureaplasma.</title>
        <authorList>
            <person name="Nakajima Y."/>
            <person name="Segawa T."/>
        </authorList>
    </citation>
    <scope>NUCLEOTIDE SEQUENCE [LARGE SCALE GENOMIC DNA]</scope>
    <source>
        <strain evidence="1">OM1</strain>
    </source>
</reference>
<gene>
    <name evidence="1" type="ORF">UREOM_3340</name>
</gene>
<dbReference type="EMBL" id="BAABQM010000002">
    <property type="protein sequence ID" value="GAA5414623.1"/>
    <property type="molecule type" value="Genomic_DNA"/>
</dbReference>
<proteinExistence type="predicted"/>
<dbReference type="Pfam" id="PF11428">
    <property type="entry name" value="DUF3196"/>
    <property type="match status" value="1"/>
</dbReference>
<accession>A0ABP9U5K7</accession>
<dbReference type="SUPFAM" id="SSF116965">
    <property type="entry name" value="Hypothetical protein MPN330"/>
    <property type="match status" value="1"/>
</dbReference>
<comment type="caution">
    <text evidence="1">The sequence shown here is derived from an EMBL/GenBank/DDBJ whole genome shotgun (WGS) entry which is preliminary data.</text>
</comment>
<dbReference type="Gene3D" id="1.10.472.40">
    <property type="entry name" value="Hypothetical protein mg237 homolog, domain 3"/>
    <property type="match status" value="1"/>
</dbReference>
<organism evidence="1 2">
    <name type="scientific">Ureaplasma ceti</name>
    <dbReference type="NCBI Taxonomy" id="3119530"/>
    <lineage>
        <taxon>Bacteria</taxon>
        <taxon>Bacillati</taxon>
        <taxon>Mycoplasmatota</taxon>
        <taxon>Mycoplasmoidales</taxon>
        <taxon>Mycoplasmoidaceae</taxon>
        <taxon>Ureaplasma</taxon>
    </lineage>
</organism>
<dbReference type="InterPro" id="IPR024503">
    <property type="entry name" value="DUF3196"/>
</dbReference>
<evidence type="ECO:0000313" key="1">
    <source>
        <dbReference type="EMBL" id="GAA5414623.1"/>
    </source>
</evidence>
<protein>
    <submittedName>
        <fullName evidence="1">Uncharacterized protein</fullName>
    </submittedName>
</protein>
<dbReference type="RefSeq" id="WP_353289785.1">
    <property type="nucleotide sequence ID" value="NZ_BAABQM010000002.1"/>
</dbReference>
<name>A0ABP9U5K7_9BACT</name>
<sequence>MDKKPIERIHDDKEVNKYYDKLIASITEEWQNQNYDGALKRIEEELEQPYIPYEYEDMLSDMFYSYQRELKLKTIDENIKNMSANDMLVEINRGGKFNSFLFELFIQKYGDKLEKPQLAIMQLWLQDKNMKNLNKFFILDALAENNVDEKFIFYNANVDDDIVLSPTTYRTLDALKPYDEAGKIINEETFKDPVLQNFALDVLNATAYHYFPSFPFSSDEELAFAILNSINNSINMVDADRSTMTEDDLLVEKVIRSFDEDEAGDL</sequence>
<dbReference type="Proteomes" id="UP001449582">
    <property type="component" value="Unassembled WGS sequence"/>
</dbReference>